<evidence type="ECO:0000259" key="5">
    <source>
        <dbReference type="Pfam" id="PF00753"/>
    </source>
</evidence>
<dbReference type="PANTHER" id="PTHR42978:SF5">
    <property type="entry name" value="METALLO-BETA-LACTAMASE DOMAIN-CONTAINING PROTEIN"/>
    <property type="match status" value="1"/>
</dbReference>
<evidence type="ECO:0000256" key="4">
    <source>
        <dbReference type="ARBA" id="ARBA00022833"/>
    </source>
</evidence>
<evidence type="ECO:0000256" key="2">
    <source>
        <dbReference type="ARBA" id="ARBA00022723"/>
    </source>
</evidence>
<keyword evidence="2" id="KW-0479">Metal-binding</keyword>
<dbReference type="Pfam" id="PF00753">
    <property type="entry name" value="Lactamase_B"/>
    <property type="match status" value="1"/>
</dbReference>
<dbReference type="GO" id="GO:0016787">
    <property type="term" value="F:hydrolase activity"/>
    <property type="evidence" value="ECO:0007669"/>
    <property type="project" value="UniProtKB-KW"/>
</dbReference>
<dbReference type="InterPro" id="IPR051013">
    <property type="entry name" value="MBL_superfamily_lactonases"/>
</dbReference>
<dbReference type="CDD" id="cd07730">
    <property type="entry name" value="metallo-hydrolase-like_MBL-fold"/>
    <property type="match status" value="1"/>
</dbReference>
<keyword evidence="7" id="KW-1185">Reference proteome</keyword>
<gene>
    <name evidence="6" type="ORF">GMOD_00009953</name>
</gene>
<name>A0A3M7M1L7_9PLEO</name>
<keyword evidence="4" id="KW-0862">Zinc</keyword>
<dbReference type="InterPro" id="IPR001279">
    <property type="entry name" value="Metallo-B-lactamas"/>
</dbReference>
<dbReference type="InterPro" id="IPR036866">
    <property type="entry name" value="RibonucZ/Hydroxyglut_hydro"/>
</dbReference>
<evidence type="ECO:0000313" key="7">
    <source>
        <dbReference type="Proteomes" id="UP000265663"/>
    </source>
</evidence>
<comment type="similarity">
    <text evidence="1">Belongs to the metallo-beta-lactamase superfamily.</text>
</comment>
<evidence type="ECO:0000256" key="1">
    <source>
        <dbReference type="ARBA" id="ARBA00007749"/>
    </source>
</evidence>
<organism evidence="6 7">
    <name type="scientific">Pyrenophora seminiperda CCB06</name>
    <dbReference type="NCBI Taxonomy" id="1302712"/>
    <lineage>
        <taxon>Eukaryota</taxon>
        <taxon>Fungi</taxon>
        <taxon>Dikarya</taxon>
        <taxon>Ascomycota</taxon>
        <taxon>Pezizomycotina</taxon>
        <taxon>Dothideomycetes</taxon>
        <taxon>Pleosporomycetidae</taxon>
        <taxon>Pleosporales</taxon>
        <taxon>Pleosporineae</taxon>
        <taxon>Pleosporaceae</taxon>
        <taxon>Pyrenophora</taxon>
    </lineage>
</organism>
<proteinExistence type="inferred from homology"/>
<dbReference type="PANTHER" id="PTHR42978">
    <property type="entry name" value="QUORUM-QUENCHING LACTONASE YTNP-RELATED-RELATED"/>
    <property type="match status" value="1"/>
</dbReference>
<protein>
    <submittedName>
        <fullName evidence="6">Metallo-beta-lactamase superfamily</fullName>
    </submittedName>
</protein>
<dbReference type="EMBL" id="KE747815">
    <property type="protein sequence ID" value="RMZ68339.1"/>
    <property type="molecule type" value="Genomic_DNA"/>
</dbReference>
<sequence>MGRQVVFDLGGRKDLETYVPAIRQMIQDHVPGLRTSSDVVEILHQGGVSPESLEAVILSHSHPDHAGSPQTLPQSVKLVVGPGFKQHFVPGYPSNPSSVFNESDFEGREIIEIQFTENTKIGPIEAFDYFGDGSLQIMNLPGHAVGHIGALFRTTYDSFTFLAGDACHTPAVLRPSKGIPMPAVIPDTCIFDHHIERPCLSDE</sequence>
<keyword evidence="3" id="KW-0378">Hydrolase</keyword>
<dbReference type="OrthoDB" id="10250730at2759"/>
<evidence type="ECO:0000256" key="3">
    <source>
        <dbReference type="ARBA" id="ARBA00022801"/>
    </source>
</evidence>
<accession>A0A3M7M1L7</accession>
<dbReference type="AlphaFoldDB" id="A0A3M7M1L7"/>
<reference evidence="6 7" key="1">
    <citation type="journal article" date="2014" name="PLoS ONE">
        <title>De novo Genome Assembly of the Fungal Plant Pathogen Pyrenophora semeniperda.</title>
        <authorList>
            <person name="Soliai M.M."/>
            <person name="Meyer S.E."/>
            <person name="Udall J.A."/>
            <person name="Elzinga D.E."/>
            <person name="Hermansen R.A."/>
            <person name="Bodily P.M."/>
            <person name="Hart A.A."/>
            <person name="Coleman C.E."/>
        </authorList>
    </citation>
    <scope>NUCLEOTIDE SEQUENCE [LARGE SCALE GENOMIC DNA]</scope>
    <source>
        <strain evidence="6 7">CCB06</strain>
        <tissue evidence="6">Mycelium</tissue>
    </source>
</reference>
<dbReference type="GO" id="GO:0046872">
    <property type="term" value="F:metal ion binding"/>
    <property type="evidence" value="ECO:0007669"/>
    <property type="project" value="UniProtKB-KW"/>
</dbReference>
<dbReference type="SUPFAM" id="SSF56281">
    <property type="entry name" value="Metallo-hydrolase/oxidoreductase"/>
    <property type="match status" value="1"/>
</dbReference>
<dbReference type="Proteomes" id="UP000265663">
    <property type="component" value="Unassembled WGS sequence"/>
</dbReference>
<evidence type="ECO:0000313" key="6">
    <source>
        <dbReference type="EMBL" id="RMZ68339.1"/>
    </source>
</evidence>
<feature type="domain" description="Metallo-beta-lactamase" evidence="5">
    <location>
        <begin position="31"/>
        <end position="153"/>
    </location>
</feature>
<dbReference type="Gene3D" id="3.60.15.10">
    <property type="entry name" value="Ribonuclease Z/Hydroxyacylglutathione hydrolase-like"/>
    <property type="match status" value="1"/>
</dbReference>